<sequence>MGDTLHHLSRFLFVMLAVDALGLGVWAILPETVGIRQFVLLGTLVVAPLIAFLVTYGPEFQSA</sequence>
<dbReference type="Pfam" id="PF24378">
    <property type="entry name" value="DUF7534"/>
    <property type="match status" value="1"/>
</dbReference>
<reference evidence="1 2" key="1">
    <citation type="submission" date="2020-02" db="EMBL/GenBank/DDBJ databases">
        <title>Whole genome sequence of Halogeometricum borinquense strain wsp4.</title>
        <authorList>
            <person name="Verma D.K."/>
            <person name="Gopal K."/>
            <person name="Prasad E.S."/>
        </authorList>
    </citation>
    <scope>NUCLEOTIDE SEQUENCE [LARGE SCALE GENOMIC DNA]</scope>
    <source>
        <strain evidence="2">wsp4</strain>
    </source>
</reference>
<dbReference type="EMBL" id="CP048739">
    <property type="protein sequence ID" value="QIB73120.1"/>
    <property type="molecule type" value="Genomic_DNA"/>
</dbReference>
<dbReference type="AlphaFoldDB" id="A0A6C0UD98"/>
<dbReference type="Proteomes" id="UP000465846">
    <property type="component" value="Chromosome"/>
</dbReference>
<proteinExistence type="predicted"/>
<dbReference type="InterPro" id="IPR055956">
    <property type="entry name" value="DUF7534"/>
</dbReference>
<gene>
    <name evidence="1" type="ORF">G3I44_01760</name>
</gene>
<protein>
    <submittedName>
        <fullName evidence="1">Uncharacterized protein</fullName>
    </submittedName>
</protein>
<evidence type="ECO:0000313" key="1">
    <source>
        <dbReference type="EMBL" id="QIB73120.1"/>
    </source>
</evidence>
<name>A0A6C0UD98_9EURY</name>
<accession>A0A6C0UD98</accession>
<evidence type="ECO:0000313" key="2">
    <source>
        <dbReference type="Proteomes" id="UP000465846"/>
    </source>
</evidence>
<dbReference type="GeneID" id="44078087"/>
<dbReference type="RefSeq" id="WP_163485255.1">
    <property type="nucleotide sequence ID" value="NZ_CP048739.1"/>
</dbReference>
<organism evidence="1 2">
    <name type="scientific">Halogeometricum borinquense</name>
    <dbReference type="NCBI Taxonomy" id="60847"/>
    <lineage>
        <taxon>Archaea</taxon>
        <taxon>Methanobacteriati</taxon>
        <taxon>Methanobacteriota</taxon>
        <taxon>Stenosarchaea group</taxon>
        <taxon>Halobacteria</taxon>
        <taxon>Halobacteriales</taxon>
        <taxon>Haloferacaceae</taxon>
        <taxon>Halogeometricum</taxon>
    </lineage>
</organism>